<dbReference type="AlphaFoldDB" id="A0A1F8DPR7"/>
<dbReference type="EMBL" id="MGIM01000008">
    <property type="protein sequence ID" value="OGM89815.1"/>
    <property type="molecule type" value="Genomic_DNA"/>
</dbReference>
<comment type="caution">
    <text evidence="1">The sequence shown here is derived from an EMBL/GenBank/DDBJ whole genome shotgun (WGS) entry which is preliminary data.</text>
</comment>
<proteinExistence type="predicted"/>
<dbReference type="STRING" id="1802552.A2597_01620"/>
<reference evidence="1 2" key="1">
    <citation type="journal article" date="2016" name="Nat. Commun.">
        <title>Thousands of microbial genomes shed light on interconnected biogeochemical processes in an aquifer system.</title>
        <authorList>
            <person name="Anantharaman K."/>
            <person name="Brown C.T."/>
            <person name="Hug L.A."/>
            <person name="Sharon I."/>
            <person name="Castelle C.J."/>
            <person name="Probst A.J."/>
            <person name="Thomas B.C."/>
            <person name="Singh A."/>
            <person name="Wilkins M.J."/>
            <person name="Karaoz U."/>
            <person name="Brodie E.L."/>
            <person name="Williams K.H."/>
            <person name="Hubbard S.S."/>
            <person name="Banfield J.F."/>
        </authorList>
    </citation>
    <scope>NUCLEOTIDE SEQUENCE [LARGE SCALE GENOMIC DNA]</scope>
</reference>
<evidence type="ECO:0000313" key="2">
    <source>
        <dbReference type="Proteomes" id="UP000176271"/>
    </source>
</evidence>
<protein>
    <submittedName>
        <fullName evidence="1">Uncharacterized protein</fullName>
    </submittedName>
</protein>
<name>A0A1F8DPR7_9BACT</name>
<accession>A0A1F8DPR7</accession>
<dbReference type="Proteomes" id="UP000176271">
    <property type="component" value="Unassembled WGS sequence"/>
</dbReference>
<organism evidence="1 2">
    <name type="scientific">Candidatus Woesebacteria bacterium RIFOXYD1_FULL_46_19</name>
    <dbReference type="NCBI Taxonomy" id="1802552"/>
    <lineage>
        <taxon>Bacteria</taxon>
        <taxon>Candidatus Woeseibacteriota</taxon>
    </lineage>
</organism>
<evidence type="ECO:0000313" key="1">
    <source>
        <dbReference type="EMBL" id="OGM89815.1"/>
    </source>
</evidence>
<sequence length="63" mass="7336">MNLFGRNEWAIVGAGWELLWGVKTPEPVLRKRDELRAKADTDTPLTRIEKLWLNLILVDTDIF</sequence>
<gene>
    <name evidence="1" type="ORF">A2597_01620</name>
</gene>